<gene>
    <name evidence="2" type="ORF">ACFQ4B_23120</name>
</gene>
<evidence type="ECO:0000313" key="3">
    <source>
        <dbReference type="Proteomes" id="UP001597180"/>
    </source>
</evidence>
<dbReference type="CDD" id="cd02223">
    <property type="entry name" value="cupin_Bh2720-like"/>
    <property type="match status" value="1"/>
</dbReference>
<dbReference type="EMBL" id="JBHTLU010000031">
    <property type="protein sequence ID" value="MFD1223015.1"/>
    <property type="molecule type" value="Genomic_DNA"/>
</dbReference>
<accession>A0ABW3UTP6</accession>
<dbReference type="InterPro" id="IPR011051">
    <property type="entry name" value="RmlC_Cupin_sf"/>
</dbReference>
<dbReference type="Proteomes" id="UP001597180">
    <property type="component" value="Unassembled WGS sequence"/>
</dbReference>
<protein>
    <submittedName>
        <fullName evidence="2">Cupin domain-containing protein</fullName>
    </submittedName>
</protein>
<dbReference type="InterPro" id="IPR013096">
    <property type="entry name" value="Cupin_2"/>
</dbReference>
<dbReference type="InterPro" id="IPR014710">
    <property type="entry name" value="RmlC-like_jellyroll"/>
</dbReference>
<sequence>MYNARVIYPYPYYIGAPMYNYARPPMYWAVPYSTDFPYRSGYRQSSNMNGDIELKDYGSAPFVVDISKAAEQNNTFRTVIWTGKHLQVVLMSLRPGEDIGLEVHPNVDQFLRIEEGQGVVRMGKTKDNLDMEKRIHSDSAIVVPAGTWHNIINTGNTPLKLYTIYAPPQHPFGTVHRTKADAMAAE</sequence>
<dbReference type="RefSeq" id="WP_345588985.1">
    <property type="nucleotide sequence ID" value="NZ_BAABJG010000015.1"/>
</dbReference>
<dbReference type="Gene3D" id="2.60.120.10">
    <property type="entry name" value="Jelly Rolls"/>
    <property type="match status" value="1"/>
</dbReference>
<evidence type="ECO:0000259" key="1">
    <source>
        <dbReference type="Pfam" id="PF07883"/>
    </source>
</evidence>
<reference evidence="3" key="1">
    <citation type="journal article" date="2019" name="Int. J. Syst. Evol. Microbiol.">
        <title>The Global Catalogue of Microorganisms (GCM) 10K type strain sequencing project: providing services to taxonomists for standard genome sequencing and annotation.</title>
        <authorList>
            <consortium name="The Broad Institute Genomics Platform"/>
            <consortium name="The Broad Institute Genome Sequencing Center for Infectious Disease"/>
            <person name="Wu L."/>
            <person name="Ma J."/>
        </authorList>
    </citation>
    <scope>NUCLEOTIDE SEQUENCE [LARGE SCALE GENOMIC DNA]</scope>
    <source>
        <strain evidence="3">CCUG 53270</strain>
    </source>
</reference>
<dbReference type="SUPFAM" id="SSF51182">
    <property type="entry name" value="RmlC-like cupins"/>
    <property type="match status" value="1"/>
</dbReference>
<feature type="domain" description="Cupin type-2" evidence="1">
    <location>
        <begin position="90"/>
        <end position="165"/>
    </location>
</feature>
<proteinExistence type="predicted"/>
<organism evidence="2 3">
    <name type="scientific">Paenibacillus vulneris</name>
    <dbReference type="NCBI Taxonomy" id="1133364"/>
    <lineage>
        <taxon>Bacteria</taxon>
        <taxon>Bacillati</taxon>
        <taxon>Bacillota</taxon>
        <taxon>Bacilli</taxon>
        <taxon>Bacillales</taxon>
        <taxon>Paenibacillaceae</taxon>
        <taxon>Paenibacillus</taxon>
    </lineage>
</organism>
<name>A0ABW3UTP6_9BACL</name>
<dbReference type="PANTHER" id="PTHR43346">
    <property type="entry name" value="LIGAND BINDING DOMAIN PROTEIN, PUTATIVE (AFU_ORTHOLOGUE AFUA_6G14370)-RELATED"/>
    <property type="match status" value="1"/>
</dbReference>
<dbReference type="Pfam" id="PF07883">
    <property type="entry name" value="Cupin_2"/>
    <property type="match status" value="1"/>
</dbReference>
<dbReference type="InterPro" id="IPR052538">
    <property type="entry name" value="Flavonoid_dioxygenase-like"/>
</dbReference>
<comment type="caution">
    <text evidence="2">The sequence shown here is derived from an EMBL/GenBank/DDBJ whole genome shotgun (WGS) entry which is preliminary data.</text>
</comment>
<keyword evidence="3" id="KW-1185">Reference proteome</keyword>
<dbReference type="PANTHER" id="PTHR43346:SF1">
    <property type="entry name" value="QUERCETIN 2,3-DIOXYGENASE-RELATED"/>
    <property type="match status" value="1"/>
</dbReference>
<evidence type="ECO:0000313" key="2">
    <source>
        <dbReference type="EMBL" id="MFD1223015.1"/>
    </source>
</evidence>